<protein>
    <submittedName>
        <fullName evidence="8">IPIL1 protein</fullName>
    </submittedName>
</protein>
<dbReference type="Pfam" id="PF20266">
    <property type="entry name" value="Mab-21_C"/>
    <property type="match status" value="1"/>
</dbReference>
<feature type="non-terminal residue" evidence="8">
    <location>
        <position position="324"/>
    </location>
</feature>
<evidence type="ECO:0000313" key="9">
    <source>
        <dbReference type="Proteomes" id="UP000582182"/>
    </source>
</evidence>
<dbReference type="Gene3D" id="1.10.1410.40">
    <property type="match status" value="1"/>
</dbReference>
<dbReference type="PRINTS" id="PR02107">
    <property type="entry name" value="INOS145TPRIP"/>
</dbReference>
<evidence type="ECO:0000256" key="1">
    <source>
        <dbReference type="ARBA" id="ARBA00004479"/>
    </source>
</evidence>
<feature type="non-terminal residue" evidence="8">
    <location>
        <position position="1"/>
    </location>
</feature>
<evidence type="ECO:0000256" key="5">
    <source>
        <dbReference type="ARBA" id="ARBA00022989"/>
    </source>
</evidence>
<dbReference type="InterPro" id="IPR046906">
    <property type="entry name" value="Mab-21_HhH/H2TH-like"/>
</dbReference>
<evidence type="ECO:0000256" key="4">
    <source>
        <dbReference type="ARBA" id="ARBA00022729"/>
    </source>
</evidence>
<evidence type="ECO:0000313" key="8">
    <source>
        <dbReference type="EMBL" id="NXU57232.1"/>
    </source>
</evidence>
<dbReference type="SMART" id="SM01265">
    <property type="entry name" value="Mab-21"/>
    <property type="match status" value="1"/>
</dbReference>
<evidence type="ECO:0000256" key="3">
    <source>
        <dbReference type="ARBA" id="ARBA00022692"/>
    </source>
</evidence>
<reference evidence="8 9" key="1">
    <citation type="submission" date="2019-09" db="EMBL/GenBank/DDBJ databases">
        <title>Bird 10,000 Genomes (B10K) Project - Family phase.</title>
        <authorList>
            <person name="Zhang G."/>
        </authorList>
    </citation>
    <scope>NUCLEOTIDE SEQUENCE [LARGE SCALE GENOMIC DNA]</scope>
    <source>
        <strain evidence="8">B10K-DU-029-46</strain>
    </source>
</reference>
<evidence type="ECO:0000256" key="6">
    <source>
        <dbReference type="ARBA" id="ARBA00023136"/>
    </source>
</evidence>
<proteinExistence type="inferred from homology"/>
<dbReference type="InterPro" id="IPR024810">
    <property type="entry name" value="MAB21L/cGLR"/>
</dbReference>
<comment type="similarity">
    <text evidence="2">Belongs to the ITPRIP family.</text>
</comment>
<evidence type="ECO:0000259" key="7">
    <source>
        <dbReference type="Pfam" id="PF20266"/>
    </source>
</evidence>
<dbReference type="GO" id="GO:0016020">
    <property type="term" value="C:membrane"/>
    <property type="evidence" value="ECO:0007669"/>
    <property type="project" value="UniProtKB-SubCell"/>
</dbReference>
<name>A0A7L3LTX0_9CHAR</name>
<keyword evidence="5" id="KW-1133">Transmembrane helix</keyword>
<keyword evidence="9" id="KW-1185">Reference proteome</keyword>
<evidence type="ECO:0000256" key="2">
    <source>
        <dbReference type="ARBA" id="ARBA00005554"/>
    </source>
</evidence>
<dbReference type="Proteomes" id="UP000582182">
    <property type="component" value="Unassembled WGS sequence"/>
</dbReference>
<organism evidence="8 9">
    <name type="scientific">Turnix velox</name>
    <name type="common">Little buttonquail</name>
    <dbReference type="NCBI Taxonomy" id="2529409"/>
    <lineage>
        <taxon>Eukaryota</taxon>
        <taxon>Metazoa</taxon>
        <taxon>Chordata</taxon>
        <taxon>Craniata</taxon>
        <taxon>Vertebrata</taxon>
        <taxon>Euteleostomi</taxon>
        <taxon>Archelosauria</taxon>
        <taxon>Archosauria</taxon>
        <taxon>Dinosauria</taxon>
        <taxon>Saurischia</taxon>
        <taxon>Theropoda</taxon>
        <taxon>Coelurosauria</taxon>
        <taxon>Aves</taxon>
        <taxon>Neognathae</taxon>
        <taxon>Neoaves</taxon>
        <taxon>Charadriiformes</taxon>
        <taxon>Turnicidae</taxon>
        <taxon>Turnix</taxon>
    </lineage>
</organism>
<gene>
    <name evidence="8" type="primary">Itpripl1_2</name>
    <name evidence="8" type="ORF">TURVEL_R01325</name>
</gene>
<feature type="domain" description="Mab-21-like HhH/H2TH-like" evidence="7">
    <location>
        <begin position="248"/>
        <end position="310"/>
    </location>
</feature>
<dbReference type="InterPro" id="IPR026250">
    <property type="entry name" value="ITPRIP-like"/>
</dbReference>
<dbReference type="OrthoDB" id="9034619at2759"/>
<dbReference type="PANTHER" id="PTHR10656:SF40">
    <property type="entry name" value="INOSITOL 1,4,5-TRISPHOSPHATE RECEPTOR-INTERACTING PROTEIN-LIKE 1"/>
    <property type="match status" value="1"/>
</dbReference>
<dbReference type="AlphaFoldDB" id="A0A7L3LTX0"/>
<keyword evidence="3" id="KW-0812">Transmembrane</keyword>
<comment type="caution">
    <text evidence="8">The sequence shown here is derived from an EMBL/GenBank/DDBJ whole genome shotgun (WGS) entry which is preliminary data.</text>
</comment>
<comment type="subcellular location">
    <subcellularLocation>
        <location evidence="1">Membrane</location>
        <topology evidence="1">Single-pass type I membrane protein</topology>
    </subcellularLocation>
</comment>
<dbReference type="EMBL" id="VZTY01028800">
    <property type="protein sequence ID" value="NXU57232.1"/>
    <property type="molecule type" value="Genomic_DNA"/>
</dbReference>
<sequence length="324" mass="36556">VITMRSRLAVQKVVSRGRVVVELVEELLKVFRKHFSKTFFPVPQEAIGVGSSFEGWSPNGEDADAVYHLLVPLKPPRGFRFQVEAGAAKDMPTQGCVLLELEHTCSRGQHHRACLCFYHNRHGELKRDEAYLVCTGCYLGMEKVAQWFQQAVSSVWEQTPLSTCYTVEVLPSSRSCGLRLTDQSGRSFSIELLFGVQRGDSHIFLSSQAEEAISTSFVIWEESYAVAEKKFFSHVAQQAPEDTCFLECLQLLASILEGTRISSYALKTVFMHVLNSVPITHWSQTQFLMRVQDVTGYLQHCLEKKCLEHFIFGNKEVPGNISLP</sequence>
<keyword evidence="6" id="KW-0472">Membrane</keyword>
<dbReference type="PANTHER" id="PTHR10656">
    <property type="entry name" value="CELL FATE DETERMINING PROTEIN MAB21-RELATED"/>
    <property type="match status" value="1"/>
</dbReference>
<keyword evidence="4" id="KW-0732">Signal</keyword>
<accession>A0A7L3LTX0</accession>